<keyword evidence="5" id="KW-1185">Reference proteome</keyword>
<evidence type="ECO:0000313" key="5">
    <source>
        <dbReference type="Proteomes" id="UP001244011"/>
    </source>
</evidence>
<comment type="similarity">
    <text evidence="1">Belongs to the NmrA-type oxidoreductase family.</text>
</comment>
<keyword evidence="2" id="KW-0521">NADP</keyword>
<sequence>MHITIVPAGPKTARATIQNLLDDPSGPTVRAVYRDPSKAPASFLAHPRFSASKGDVASSESLDFSSSDAVLVITPPRFDGYDVGAHAREVSENTRRAVERAGSVKRVVLLSSMGAQYAEDVGEIKTNHQAEQVFRGAAREVVFVRPCYFMENWASVVGTASSEAAFFFSTVTPLDFQMPMVSVEDIGCTLAGELLSTGQELPASPYVFELHGPGLYSTLDVQKAFEEVLGKKLTVKAVEKADLDGFFGHVFPPATAKEFAEMNRSFLPGGIIDRDPNPTGVIKKGKIELVDAFKQLVAK</sequence>
<dbReference type="Gene3D" id="3.40.50.720">
    <property type="entry name" value="NAD(P)-binding Rossmann-like Domain"/>
    <property type="match status" value="1"/>
</dbReference>
<gene>
    <name evidence="4" type="ORF">QBC33DRAFT_121270</name>
</gene>
<feature type="domain" description="NmrA-like" evidence="3">
    <location>
        <begin position="3"/>
        <end position="266"/>
    </location>
</feature>
<evidence type="ECO:0000259" key="3">
    <source>
        <dbReference type="Pfam" id="PF05368"/>
    </source>
</evidence>
<dbReference type="RefSeq" id="XP_060282164.1">
    <property type="nucleotide sequence ID" value="XM_060421988.1"/>
</dbReference>
<proteinExistence type="inferred from homology"/>
<accession>A0AAJ0C1G3</accession>
<dbReference type="InterPro" id="IPR051164">
    <property type="entry name" value="NmrA-like_oxidored"/>
</dbReference>
<dbReference type="PANTHER" id="PTHR42748:SF7">
    <property type="entry name" value="NMRA LIKE REDOX SENSOR 1-RELATED"/>
    <property type="match status" value="1"/>
</dbReference>
<dbReference type="SUPFAM" id="SSF51735">
    <property type="entry name" value="NAD(P)-binding Rossmann-fold domains"/>
    <property type="match status" value="1"/>
</dbReference>
<organism evidence="4 5">
    <name type="scientific">Phialemonium atrogriseum</name>
    <dbReference type="NCBI Taxonomy" id="1093897"/>
    <lineage>
        <taxon>Eukaryota</taxon>
        <taxon>Fungi</taxon>
        <taxon>Dikarya</taxon>
        <taxon>Ascomycota</taxon>
        <taxon>Pezizomycotina</taxon>
        <taxon>Sordariomycetes</taxon>
        <taxon>Sordariomycetidae</taxon>
        <taxon>Cephalothecales</taxon>
        <taxon>Cephalothecaceae</taxon>
        <taxon>Phialemonium</taxon>
    </lineage>
</organism>
<comment type="caution">
    <text evidence="4">The sequence shown here is derived from an EMBL/GenBank/DDBJ whole genome shotgun (WGS) entry which is preliminary data.</text>
</comment>
<dbReference type="AlphaFoldDB" id="A0AAJ0C1G3"/>
<reference evidence="4" key="1">
    <citation type="submission" date="2023-06" db="EMBL/GenBank/DDBJ databases">
        <title>Genome-scale phylogeny and comparative genomics of the fungal order Sordariales.</title>
        <authorList>
            <consortium name="Lawrence Berkeley National Laboratory"/>
            <person name="Hensen N."/>
            <person name="Bonometti L."/>
            <person name="Westerberg I."/>
            <person name="Brannstrom I.O."/>
            <person name="Guillou S."/>
            <person name="Cros-Aarteil S."/>
            <person name="Calhoun S."/>
            <person name="Haridas S."/>
            <person name="Kuo A."/>
            <person name="Mondo S."/>
            <person name="Pangilinan J."/>
            <person name="Riley R."/>
            <person name="Labutti K."/>
            <person name="Andreopoulos B."/>
            <person name="Lipzen A."/>
            <person name="Chen C."/>
            <person name="Yanf M."/>
            <person name="Daum C."/>
            <person name="Ng V."/>
            <person name="Clum A."/>
            <person name="Steindorff A."/>
            <person name="Ohm R."/>
            <person name="Martin F."/>
            <person name="Silar P."/>
            <person name="Natvig D."/>
            <person name="Lalanne C."/>
            <person name="Gautier V."/>
            <person name="Ament-Velasquez S.L."/>
            <person name="Kruys A."/>
            <person name="Hutchinson M.I."/>
            <person name="Powell A.J."/>
            <person name="Barry K."/>
            <person name="Miller A.N."/>
            <person name="Grigoriev I.V."/>
            <person name="Debuchy R."/>
            <person name="Gladieux P."/>
            <person name="Thoren M.H."/>
            <person name="Johannesson H."/>
        </authorList>
    </citation>
    <scope>NUCLEOTIDE SEQUENCE</scope>
    <source>
        <strain evidence="4">8032-3</strain>
    </source>
</reference>
<dbReference type="InterPro" id="IPR036291">
    <property type="entry name" value="NAD(P)-bd_dom_sf"/>
</dbReference>
<dbReference type="PANTHER" id="PTHR42748">
    <property type="entry name" value="NITROGEN METABOLITE REPRESSION PROTEIN NMRA FAMILY MEMBER"/>
    <property type="match status" value="1"/>
</dbReference>
<dbReference type="EMBL" id="MU839013">
    <property type="protein sequence ID" value="KAK1765951.1"/>
    <property type="molecule type" value="Genomic_DNA"/>
</dbReference>
<evidence type="ECO:0000256" key="2">
    <source>
        <dbReference type="ARBA" id="ARBA00022857"/>
    </source>
</evidence>
<dbReference type="GeneID" id="85305175"/>
<name>A0AAJ0C1G3_9PEZI</name>
<dbReference type="Pfam" id="PF05368">
    <property type="entry name" value="NmrA"/>
    <property type="match status" value="1"/>
</dbReference>
<evidence type="ECO:0000256" key="1">
    <source>
        <dbReference type="ARBA" id="ARBA00006328"/>
    </source>
</evidence>
<dbReference type="Gene3D" id="3.90.25.10">
    <property type="entry name" value="UDP-galactose 4-epimerase, domain 1"/>
    <property type="match status" value="1"/>
</dbReference>
<dbReference type="Proteomes" id="UP001244011">
    <property type="component" value="Unassembled WGS sequence"/>
</dbReference>
<protein>
    <recommendedName>
        <fullName evidence="3">NmrA-like domain-containing protein</fullName>
    </recommendedName>
</protein>
<evidence type="ECO:0000313" key="4">
    <source>
        <dbReference type="EMBL" id="KAK1765951.1"/>
    </source>
</evidence>
<dbReference type="InterPro" id="IPR008030">
    <property type="entry name" value="NmrA-like"/>
</dbReference>